<reference evidence="2 3" key="1">
    <citation type="submission" date="2020-01" db="EMBL/GenBank/DDBJ databases">
        <title>Draft genome assembly of Ensifer adhaerens T173.</title>
        <authorList>
            <person name="Craig J.E."/>
            <person name="Stinchcombe J.R."/>
        </authorList>
    </citation>
    <scope>NUCLEOTIDE SEQUENCE [LARGE SCALE GENOMIC DNA]</scope>
    <source>
        <strain evidence="2 3">T173</strain>
    </source>
</reference>
<dbReference type="EMBL" id="WXFA01000064">
    <property type="protein sequence ID" value="MBM3096001.1"/>
    <property type="molecule type" value="Genomic_DNA"/>
</dbReference>
<organism evidence="2 3">
    <name type="scientific">Ensifer canadensis</name>
    <dbReference type="NCBI Taxonomy" id="555315"/>
    <lineage>
        <taxon>Bacteria</taxon>
        <taxon>Pseudomonadati</taxon>
        <taxon>Pseudomonadota</taxon>
        <taxon>Alphaproteobacteria</taxon>
        <taxon>Hyphomicrobiales</taxon>
        <taxon>Rhizobiaceae</taxon>
        <taxon>Sinorhizobium/Ensifer group</taxon>
        <taxon>Ensifer</taxon>
    </lineage>
</organism>
<proteinExistence type="predicted"/>
<comment type="caution">
    <text evidence="2">The sequence shown here is derived from an EMBL/GenBank/DDBJ whole genome shotgun (WGS) entry which is preliminary data.</text>
</comment>
<dbReference type="RefSeq" id="WP_057215178.1">
    <property type="nucleotide sequence ID" value="NZ_CP083371.1"/>
</dbReference>
<dbReference type="EMBL" id="WXFA01000060">
    <property type="protein sequence ID" value="MBM3095896.1"/>
    <property type="molecule type" value="Genomic_DNA"/>
</dbReference>
<evidence type="ECO:0000313" key="3">
    <source>
        <dbReference type="Proteomes" id="UP000744980"/>
    </source>
</evidence>
<sequence>MPGTTWRKGDMPEDGSVIFVRVVRPYRFKIYKSNSEEFRHGKKGRWQQMNEFGGWDNCEPPTGFEWSIELRDSALPFLSYAESLPKSGR</sequence>
<name>A0AAW4FXE9_9HYPH</name>
<protein>
    <submittedName>
        <fullName evidence="2">Uncharacterized protein</fullName>
    </submittedName>
</protein>
<dbReference type="AlphaFoldDB" id="A0AAW4FXE9"/>
<keyword evidence="3" id="KW-1185">Reference proteome</keyword>
<dbReference type="Proteomes" id="UP000744980">
    <property type="component" value="Unassembled WGS sequence"/>
</dbReference>
<gene>
    <name evidence="1" type="ORF">GFB56_34985</name>
    <name evidence="2" type="ORF">GFB56_35590</name>
</gene>
<evidence type="ECO:0000313" key="2">
    <source>
        <dbReference type="EMBL" id="MBM3096001.1"/>
    </source>
</evidence>
<accession>A0AAW4FXE9</accession>
<evidence type="ECO:0000313" key="1">
    <source>
        <dbReference type="EMBL" id="MBM3095896.1"/>
    </source>
</evidence>